<comment type="similarity">
    <text evidence="8">Belongs to the binding-protein-dependent transport system permease family.</text>
</comment>
<evidence type="ECO:0000256" key="6">
    <source>
        <dbReference type="ARBA" id="ARBA00022989"/>
    </source>
</evidence>
<keyword evidence="5 8" id="KW-0812">Transmembrane</keyword>
<feature type="compositionally biased region" description="Basic and acidic residues" evidence="9">
    <location>
        <begin position="1"/>
        <end position="23"/>
    </location>
</feature>
<feature type="transmembrane region" description="Helical" evidence="8">
    <location>
        <begin position="36"/>
        <end position="59"/>
    </location>
</feature>
<dbReference type="PANTHER" id="PTHR43357">
    <property type="entry name" value="INNER MEMBRANE ABC TRANSPORTER PERMEASE PROTEIN YDCV"/>
    <property type="match status" value="1"/>
</dbReference>
<keyword evidence="4" id="KW-0997">Cell inner membrane</keyword>
<feature type="transmembrane region" description="Helical" evidence="8">
    <location>
        <begin position="116"/>
        <end position="146"/>
    </location>
</feature>
<comment type="caution">
    <text evidence="11">The sequence shown here is derived from an EMBL/GenBank/DDBJ whole genome shotgun (WGS) entry which is preliminary data.</text>
</comment>
<accession>A0ABT3P1W6</accession>
<sequence>MEQTADRCGRNGDRQDVGHRGLLGDRPGGRRPRQALSALFLLPAVVPVVAIGSNLYALLASVRLTGTYAGLVAAHALLGASFVVITLSATLSGFDRGLLRGALSLRATPWQAFRRLTLLLILPGVVSGVTFAFATSFDQVVVTLFLAGPQLRTLPLQIFDGMGEQISPTITAAATLLFLSSLVLVRVVE</sequence>
<keyword evidence="7 8" id="KW-0472">Membrane</keyword>
<feature type="transmembrane region" description="Helical" evidence="8">
    <location>
        <begin position="71"/>
        <end position="95"/>
    </location>
</feature>
<evidence type="ECO:0000256" key="4">
    <source>
        <dbReference type="ARBA" id="ARBA00022519"/>
    </source>
</evidence>
<evidence type="ECO:0000256" key="7">
    <source>
        <dbReference type="ARBA" id="ARBA00023136"/>
    </source>
</evidence>
<evidence type="ECO:0000313" key="12">
    <source>
        <dbReference type="Proteomes" id="UP001526430"/>
    </source>
</evidence>
<keyword evidence="3" id="KW-1003">Cell membrane</keyword>
<dbReference type="Pfam" id="PF00528">
    <property type="entry name" value="BPD_transp_1"/>
    <property type="match status" value="1"/>
</dbReference>
<keyword evidence="2 8" id="KW-0813">Transport</keyword>
<reference evidence="11 12" key="1">
    <citation type="submission" date="2022-10" db="EMBL/GenBank/DDBJ databases">
        <title>Roseococcus glaciei nov., sp. nov., isolated from glacier.</title>
        <authorList>
            <person name="Liu Q."/>
            <person name="Xin Y.-H."/>
        </authorList>
    </citation>
    <scope>NUCLEOTIDE SEQUENCE [LARGE SCALE GENOMIC DNA]</scope>
    <source>
        <strain evidence="11 12">MDT2-1-1</strain>
    </source>
</reference>
<evidence type="ECO:0000256" key="9">
    <source>
        <dbReference type="SAM" id="MobiDB-lite"/>
    </source>
</evidence>
<evidence type="ECO:0000256" key="8">
    <source>
        <dbReference type="RuleBase" id="RU363032"/>
    </source>
</evidence>
<dbReference type="EMBL" id="JAPFQI010000036">
    <property type="protein sequence ID" value="MCW8088392.1"/>
    <property type="molecule type" value="Genomic_DNA"/>
</dbReference>
<dbReference type="InterPro" id="IPR000515">
    <property type="entry name" value="MetI-like"/>
</dbReference>
<feature type="domain" description="ABC transmembrane type-1" evidence="10">
    <location>
        <begin position="1"/>
        <end position="188"/>
    </location>
</feature>
<dbReference type="SUPFAM" id="SSF161098">
    <property type="entry name" value="MetI-like"/>
    <property type="match status" value="1"/>
</dbReference>
<feature type="transmembrane region" description="Helical" evidence="8">
    <location>
        <begin position="166"/>
        <end position="188"/>
    </location>
</feature>
<evidence type="ECO:0000256" key="3">
    <source>
        <dbReference type="ARBA" id="ARBA00022475"/>
    </source>
</evidence>
<organism evidence="11 12">
    <name type="scientific">Sabulicella glaciei</name>
    <dbReference type="NCBI Taxonomy" id="2984948"/>
    <lineage>
        <taxon>Bacteria</taxon>
        <taxon>Pseudomonadati</taxon>
        <taxon>Pseudomonadota</taxon>
        <taxon>Alphaproteobacteria</taxon>
        <taxon>Acetobacterales</taxon>
        <taxon>Acetobacteraceae</taxon>
        <taxon>Sabulicella</taxon>
    </lineage>
</organism>
<dbReference type="RefSeq" id="WP_301592616.1">
    <property type="nucleotide sequence ID" value="NZ_JAPFQI010000036.1"/>
</dbReference>
<evidence type="ECO:0000256" key="1">
    <source>
        <dbReference type="ARBA" id="ARBA00004429"/>
    </source>
</evidence>
<feature type="region of interest" description="Disordered" evidence="9">
    <location>
        <begin position="1"/>
        <end position="29"/>
    </location>
</feature>
<comment type="subcellular location">
    <subcellularLocation>
        <location evidence="1">Cell inner membrane</location>
        <topology evidence="1">Multi-pass membrane protein</topology>
    </subcellularLocation>
    <subcellularLocation>
        <location evidence="8">Cell membrane</location>
        <topology evidence="8">Multi-pass membrane protein</topology>
    </subcellularLocation>
</comment>
<evidence type="ECO:0000259" key="10">
    <source>
        <dbReference type="PROSITE" id="PS50928"/>
    </source>
</evidence>
<proteinExistence type="inferred from homology"/>
<gene>
    <name evidence="11" type="ORF">OF850_22685</name>
</gene>
<dbReference type="InterPro" id="IPR035906">
    <property type="entry name" value="MetI-like_sf"/>
</dbReference>
<evidence type="ECO:0000256" key="2">
    <source>
        <dbReference type="ARBA" id="ARBA00022448"/>
    </source>
</evidence>
<dbReference type="Gene3D" id="1.10.3720.10">
    <property type="entry name" value="MetI-like"/>
    <property type="match status" value="1"/>
</dbReference>
<name>A0ABT3P1W6_9PROT</name>
<keyword evidence="6 8" id="KW-1133">Transmembrane helix</keyword>
<dbReference type="Proteomes" id="UP001526430">
    <property type="component" value="Unassembled WGS sequence"/>
</dbReference>
<dbReference type="PROSITE" id="PS50928">
    <property type="entry name" value="ABC_TM1"/>
    <property type="match status" value="1"/>
</dbReference>
<evidence type="ECO:0000313" key="11">
    <source>
        <dbReference type="EMBL" id="MCW8088392.1"/>
    </source>
</evidence>
<protein>
    <submittedName>
        <fullName evidence="11">ABC transporter permease subunit</fullName>
    </submittedName>
</protein>
<dbReference type="CDD" id="cd06261">
    <property type="entry name" value="TM_PBP2"/>
    <property type="match status" value="1"/>
</dbReference>
<dbReference type="PANTHER" id="PTHR43357:SF4">
    <property type="entry name" value="INNER MEMBRANE ABC TRANSPORTER PERMEASE PROTEIN YDCV"/>
    <property type="match status" value="1"/>
</dbReference>
<keyword evidence="12" id="KW-1185">Reference proteome</keyword>
<evidence type="ECO:0000256" key="5">
    <source>
        <dbReference type="ARBA" id="ARBA00022692"/>
    </source>
</evidence>